<dbReference type="RefSeq" id="WP_166859759.1">
    <property type="nucleotide sequence ID" value="NZ_JAAQOM010000008.1"/>
</dbReference>
<gene>
    <name evidence="2" type="ORF">HAV22_14300</name>
</gene>
<comment type="caution">
    <text evidence="2">The sequence shown here is derived from an EMBL/GenBank/DDBJ whole genome shotgun (WGS) entry which is preliminary data.</text>
</comment>
<keyword evidence="1" id="KW-0812">Transmembrane</keyword>
<dbReference type="EMBL" id="JAAQOM010000008">
    <property type="protein sequence ID" value="NIA54805.1"/>
    <property type="molecule type" value="Genomic_DNA"/>
</dbReference>
<keyword evidence="1" id="KW-0472">Membrane</keyword>
<evidence type="ECO:0000313" key="2">
    <source>
        <dbReference type="EMBL" id="NIA54805.1"/>
    </source>
</evidence>
<evidence type="ECO:0000256" key="1">
    <source>
        <dbReference type="SAM" id="Phobius"/>
    </source>
</evidence>
<organism evidence="2 3">
    <name type="scientific">Telluria antibiotica</name>
    <dbReference type="NCBI Taxonomy" id="2717319"/>
    <lineage>
        <taxon>Bacteria</taxon>
        <taxon>Pseudomonadati</taxon>
        <taxon>Pseudomonadota</taxon>
        <taxon>Betaproteobacteria</taxon>
        <taxon>Burkholderiales</taxon>
        <taxon>Oxalobacteraceae</taxon>
        <taxon>Telluria group</taxon>
        <taxon>Telluria</taxon>
    </lineage>
</organism>
<name>A0ABX0PFH9_9BURK</name>
<feature type="transmembrane region" description="Helical" evidence="1">
    <location>
        <begin position="53"/>
        <end position="72"/>
    </location>
</feature>
<sequence>MKHETVNWYIVNILARLFGCMALFAAFAFGLTAALQFAGASLATPEISPLGNFVGAVFCLVLAVMFLTASPYSRTSSD</sequence>
<dbReference type="Proteomes" id="UP000716322">
    <property type="component" value="Unassembled WGS sequence"/>
</dbReference>
<keyword evidence="1" id="KW-1133">Transmembrane helix</keyword>
<reference evidence="2 3" key="1">
    <citation type="submission" date="2020-03" db="EMBL/GenBank/DDBJ databases">
        <title>Genome sequence of strain Massilia sp. TW-1.</title>
        <authorList>
            <person name="Chaudhary D.K."/>
        </authorList>
    </citation>
    <scope>NUCLEOTIDE SEQUENCE [LARGE SCALE GENOMIC DNA]</scope>
    <source>
        <strain evidence="2 3">TW-1</strain>
    </source>
</reference>
<accession>A0ABX0PFH9</accession>
<protein>
    <submittedName>
        <fullName evidence="2">Uncharacterized protein</fullName>
    </submittedName>
</protein>
<keyword evidence="3" id="KW-1185">Reference proteome</keyword>
<proteinExistence type="predicted"/>
<evidence type="ECO:0000313" key="3">
    <source>
        <dbReference type="Proteomes" id="UP000716322"/>
    </source>
</evidence>